<evidence type="ECO:0000313" key="3">
    <source>
        <dbReference type="EMBL" id="SKB86748.1"/>
    </source>
</evidence>
<dbReference type="PANTHER" id="PTHR22911">
    <property type="entry name" value="ACYL-MALONYL CONDENSING ENZYME-RELATED"/>
    <property type="match status" value="1"/>
</dbReference>
<feature type="transmembrane region" description="Helical" evidence="1">
    <location>
        <begin position="116"/>
        <end position="135"/>
    </location>
</feature>
<feature type="transmembrane region" description="Helical" evidence="1">
    <location>
        <begin position="32"/>
        <end position="51"/>
    </location>
</feature>
<feature type="transmembrane region" description="Helical" evidence="1">
    <location>
        <begin position="171"/>
        <end position="195"/>
    </location>
</feature>
<feature type="transmembrane region" description="Helical" evidence="1">
    <location>
        <begin position="88"/>
        <end position="109"/>
    </location>
</feature>
<protein>
    <submittedName>
        <fullName evidence="3">Threonine/homoserine efflux transporter RhtA</fullName>
    </submittedName>
</protein>
<dbReference type="GO" id="GO:0016020">
    <property type="term" value="C:membrane"/>
    <property type="evidence" value="ECO:0007669"/>
    <property type="project" value="InterPro"/>
</dbReference>
<dbReference type="InterPro" id="IPR000620">
    <property type="entry name" value="EamA_dom"/>
</dbReference>
<dbReference type="RefSeq" id="WP_079718146.1">
    <property type="nucleotide sequence ID" value="NZ_FUYS01000011.1"/>
</dbReference>
<keyword evidence="1" id="KW-1133">Transmembrane helix</keyword>
<feature type="domain" description="EamA" evidence="2">
    <location>
        <begin position="3"/>
        <end position="133"/>
    </location>
</feature>
<accession>A0A1T5ESG0</accession>
<keyword evidence="4" id="KW-1185">Reference proteome</keyword>
<feature type="transmembrane region" description="Helical" evidence="1">
    <location>
        <begin position="262"/>
        <end position="284"/>
    </location>
</feature>
<dbReference type="Proteomes" id="UP000190541">
    <property type="component" value="Unassembled WGS sequence"/>
</dbReference>
<feature type="transmembrane region" description="Helical" evidence="1">
    <location>
        <begin position="207"/>
        <end position="225"/>
    </location>
</feature>
<gene>
    <name evidence="3" type="ORF">SAMN05660226_03500</name>
</gene>
<dbReference type="SUPFAM" id="SSF103481">
    <property type="entry name" value="Multidrug resistance efflux transporter EmrE"/>
    <property type="match status" value="2"/>
</dbReference>
<dbReference type="EMBL" id="FUYS01000011">
    <property type="protein sequence ID" value="SKB86748.1"/>
    <property type="molecule type" value="Genomic_DNA"/>
</dbReference>
<reference evidence="3 4" key="1">
    <citation type="submission" date="2017-02" db="EMBL/GenBank/DDBJ databases">
        <authorList>
            <person name="Peterson S.W."/>
        </authorList>
    </citation>
    <scope>NUCLEOTIDE SEQUENCE [LARGE SCALE GENOMIC DNA]</scope>
    <source>
        <strain evidence="3 4">DSM 22899</strain>
    </source>
</reference>
<dbReference type="Pfam" id="PF00892">
    <property type="entry name" value="EamA"/>
    <property type="match status" value="2"/>
</dbReference>
<proteinExistence type="predicted"/>
<evidence type="ECO:0000313" key="4">
    <source>
        <dbReference type="Proteomes" id="UP000190541"/>
    </source>
</evidence>
<keyword evidence="1" id="KW-0472">Membrane</keyword>
<feature type="transmembrane region" description="Helical" evidence="1">
    <location>
        <begin position="63"/>
        <end position="82"/>
    </location>
</feature>
<dbReference type="InterPro" id="IPR037185">
    <property type="entry name" value="EmrE-like"/>
</dbReference>
<feature type="domain" description="EamA" evidence="2">
    <location>
        <begin position="141"/>
        <end position="279"/>
    </location>
</feature>
<name>A0A1T5ESG0_9SPHI</name>
<evidence type="ECO:0000259" key="2">
    <source>
        <dbReference type="Pfam" id="PF00892"/>
    </source>
</evidence>
<dbReference type="AlphaFoldDB" id="A0A1T5ESG0"/>
<sequence length="287" mass="32688">MKKTYLLLHTAVLFLGFSPVFGKLISLNEGLLTWYRVFFSAVILFFALKLFRVNKNIGRKEKFNIAKIGILLTLSWVFFFAGIKYSNISIGVVCYCMASFFTAILEPLVNKTPFRLSEFLLSALTIVGIGLIFHFDTSYQLGISLGVISPFFYTLYSVYNKRLVEHYDSKLINYYQMIGGTVGLGVSLPVYLYFFPSENLIPDFRDSSYLLMLALFCTVLVYVFLTEAFKKISAFTANLSMNLEPVYAIIVAFLFFGESKEVNFSFYIGLVFVISSVVLQTFIINKE</sequence>
<evidence type="ECO:0000256" key="1">
    <source>
        <dbReference type="SAM" id="Phobius"/>
    </source>
</evidence>
<feature type="transmembrane region" description="Helical" evidence="1">
    <location>
        <begin position="141"/>
        <end position="159"/>
    </location>
</feature>
<keyword evidence="1" id="KW-0812">Transmembrane</keyword>
<organism evidence="3 4">
    <name type="scientific">Parapedobacter luteus</name>
    <dbReference type="NCBI Taxonomy" id="623280"/>
    <lineage>
        <taxon>Bacteria</taxon>
        <taxon>Pseudomonadati</taxon>
        <taxon>Bacteroidota</taxon>
        <taxon>Sphingobacteriia</taxon>
        <taxon>Sphingobacteriales</taxon>
        <taxon>Sphingobacteriaceae</taxon>
        <taxon>Parapedobacter</taxon>
    </lineage>
</organism>
<dbReference type="OrthoDB" id="9150437at2"/>
<dbReference type="PANTHER" id="PTHR22911:SF79">
    <property type="entry name" value="MOBA-LIKE NTP TRANSFERASE DOMAIN-CONTAINING PROTEIN"/>
    <property type="match status" value="1"/>
</dbReference>
<feature type="transmembrane region" description="Helical" evidence="1">
    <location>
        <begin position="237"/>
        <end position="256"/>
    </location>
</feature>